<accession>A0A9X1RSF4</accession>
<dbReference type="Gene3D" id="2.60.120.620">
    <property type="entry name" value="q2cbj1_9rhob like domain"/>
    <property type="match status" value="1"/>
</dbReference>
<sequence length="287" mass="31732">MADAKQAARRDAAAKANWATNWATNGDAIWADATASLDRYGNAILPSVLHAKQCEQFAALYSRDDCFRSRIVMARHNFGRGEYKYFAYPLPPLLERLRHALYRRLAPVANRWNRQMGLDVQYPAELDAFLARCHAAGQTRPTPLMLRYHAGDYNCLHQDLYGDHVFPLQVAILLSVPGEDFTGGEFVMTETGNRAGNHAGNRGQHADVVALRQGDAVVFAVNQRPDGDGPTERSMRGRAGVRKVAMRHGVSVVRSGTRHTLGLIFHDAREPSTSSSTSVKASTWESA</sequence>
<comment type="similarity">
    <text evidence="1">Belongs to the iron/ascorbate-dependent oxidoreductase family.</text>
</comment>
<feature type="domain" description="Fe2OG dioxygenase" evidence="2">
    <location>
        <begin position="139"/>
        <end position="268"/>
    </location>
</feature>
<protein>
    <submittedName>
        <fullName evidence="3">2OG-Fe(II) oxygenase</fullName>
    </submittedName>
</protein>
<evidence type="ECO:0000313" key="4">
    <source>
        <dbReference type="Proteomes" id="UP001139308"/>
    </source>
</evidence>
<keyword evidence="1" id="KW-0408">Iron</keyword>
<dbReference type="GO" id="GO:0016491">
    <property type="term" value="F:oxidoreductase activity"/>
    <property type="evidence" value="ECO:0007669"/>
    <property type="project" value="UniProtKB-KW"/>
</dbReference>
<reference evidence="3" key="1">
    <citation type="submission" date="2022-01" db="EMBL/GenBank/DDBJ databases">
        <title>Genome sequence and assembly of Parabukholderia sp. RG36.</title>
        <authorList>
            <person name="Chhetri G."/>
        </authorList>
    </citation>
    <scope>NUCLEOTIDE SEQUENCE</scope>
    <source>
        <strain evidence="3">RG36</strain>
    </source>
</reference>
<dbReference type="GO" id="GO:0046872">
    <property type="term" value="F:metal ion binding"/>
    <property type="evidence" value="ECO:0007669"/>
    <property type="project" value="UniProtKB-KW"/>
</dbReference>
<dbReference type="RefSeq" id="WP_238465016.1">
    <property type="nucleotide sequence ID" value="NZ_JAKLJA010000013.1"/>
</dbReference>
<dbReference type="AlphaFoldDB" id="A0A9X1RSF4"/>
<keyword evidence="4" id="KW-1185">Reference proteome</keyword>
<evidence type="ECO:0000313" key="3">
    <source>
        <dbReference type="EMBL" id="MCG5075162.1"/>
    </source>
</evidence>
<proteinExistence type="inferred from homology"/>
<dbReference type="Pfam" id="PF09859">
    <property type="entry name" value="Oxygenase-NA"/>
    <property type="match status" value="1"/>
</dbReference>
<keyword evidence="1" id="KW-0560">Oxidoreductase</keyword>
<evidence type="ECO:0000256" key="1">
    <source>
        <dbReference type="RuleBase" id="RU003682"/>
    </source>
</evidence>
<gene>
    <name evidence="3" type="ORF">L5014_17630</name>
</gene>
<dbReference type="InterPro" id="IPR005123">
    <property type="entry name" value="Oxoglu/Fe-dep_dioxygenase_dom"/>
</dbReference>
<dbReference type="EMBL" id="JAKLJA010000013">
    <property type="protein sequence ID" value="MCG5075162.1"/>
    <property type="molecule type" value="Genomic_DNA"/>
</dbReference>
<evidence type="ECO:0000259" key="2">
    <source>
        <dbReference type="PROSITE" id="PS51471"/>
    </source>
</evidence>
<dbReference type="Proteomes" id="UP001139308">
    <property type="component" value="Unassembled WGS sequence"/>
</dbReference>
<organism evidence="3 4">
    <name type="scientific">Paraburkholderia tagetis</name>
    <dbReference type="NCBI Taxonomy" id="2913261"/>
    <lineage>
        <taxon>Bacteria</taxon>
        <taxon>Pseudomonadati</taxon>
        <taxon>Pseudomonadota</taxon>
        <taxon>Betaproteobacteria</taxon>
        <taxon>Burkholderiales</taxon>
        <taxon>Burkholderiaceae</taxon>
        <taxon>Paraburkholderia</taxon>
    </lineage>
</organism>
<keyword evidence="1" id="KW-0479">Metal-binding</keyword>
<name>A0A9X1RSF4_9BURK</name>
<comment type="caution">
    <text evidence="3">The sequence shown here is derived from an EMBL/GenBank/DDBJ whole genome shotgun (WGS) entry which is preliminary data.</text>
</comment>
<dbReference type="InterPro" id="IPR018655">
    <property type="entry name" value="DUF2086"/>
</dbReference>
<dbReference type="PROSITE" id="PS51471">
    <property type="entry name" value="FE2OG_OXY"/>
    <property type="match status" value="1"/>
</dbReference>